<evidence type="ECO:0000256" key="3">
    <source>
        <dbReference type="ARBA" id="ARBA00022553"/>
    </source>
</evidence>
<dbReference type="InterPro" id="IPR029058">
    <property type="entry name" value="AB_hydrolase_fold"/>
</dbReference>
<dbReference type="GO" id="GO:0005737">
    <property type="term" value="C:cytoplasm"/>
    <property type="evidence" value="ECO:0007669"/>
    <property type="project" value="TreeGrafter"/>
</dbReference>
<dbReference type="InterPro" id="IPR029063">
    <property type="entry name" value="SAM-dependent_MTases_sf"/>
</dbReference>
<evidence type="ECO:0000313" key="6">
    <source>
        <dbReference type="Proteomes" id="UP000015103"/>
    </source>
</evidence>
<name>T1HZL8_RHOPR</name>
<dbReference type="PANTHER" id="PTHR45527">
    <property type="entry name" value="NONRIBOSOMAL PEPTIDE SYNTHETASE"/>
    <property type="match status" value="1"/>
</dbReference>
<dbReference type="InterPro" id="IPR036736">
    <property type="entry name" value="ACP-like_sf"/>
</dbReference>
<dbReference type="Pfam" id="PF00501">
    <property type="entry name" value="AMP-binding"/>
    <property type="match status" value="1"/>
</dbReference>
<keyword evidence="6" id="KW-1185">Reference proteome</keyword>
<dbReference type="SUPFAM" id="SSF52777">
    <property type="entry name" value="CoA-dependent acyltransferases"/>
    <property type="match status" value="2"/>
</dbReference>
<sequence>MLRVVVKEEGFQRVLSTVPDFALPTSDLRHLGTEPAQRAVERLRDALLSAPVDYATWPLFAAHAVRLARETQLLLAVELIELDAASLYLLVDELALLLFNPEQLPPAPDITFRDCVIARRATREGKRYRDDRHYWLARLDTLPDSPQLPLVEAAADAPFLRRHRRLSTGQVRQLSVLAGEHQVTLSVLLLVAFAQVLALYSQQRHFTLNLPVFRRDQQHPDIQRVVGNFTDTVLLEVDLQGAVPFGEQLRVLSQRLCDAMDQASYSGLELLRALSRRRGEAQLMPMVFTITLGQRANRDGKKACYYIVQGMTQTPQVLIDCQVVEQPEGILLVWDSRESLFPPALIEQAFELYCSFINRLIEEGEGCMQQIRPVSLPATLCHARQYANASCKISPTQLLHQGIVAQAERRPEAIAVIDEHGALSYQQLLAQATGLAARLQQARHQPSQRVAIFCDKRRGQALAVLATLLCGGCYVPFYLNQPTARRDLMLQDADIAWAIADEPTSLPAGINVLDWRCEPPVLDFTPVSVAPEQPAYLIYTSGSTGTPKVVVVSHRAAWNTLADINHRFAMGPQDAMLALANLSFDLSVYDLFGVLAAGGRLVYPHAVQQGDPAHWVQQIQRHDITLWNSVPSQLQMLCDVRQPLTPLRVALVSGDWVPRSLTESLAALQASAELFAMGGATEAGIWSVCCPVNTLEAHWTHAPYGAPLANQRLYVLDDAMNDRPDWVAGEIAIAGASLADGYWQDAEKTAQRFVIARNGERRYLTGDRGRYWPDGRIEFLGRYDQQVKIHGHRVELSEITATLRQHPAVVDGVALLTAEGSLHGVVETAAGQQSAVTSVTDAARDCAQQLERDMEAPPFTALMAAADRVAMLAMVACLRADELFGTEEDRHSLNEIYQATHVAQPHQRLLCRWLDALVGARALTRDAQGHYRDLIASDKAALDDAWQQVDRLEQRTRYGSLTLDYIRACSEDLAGLFHGERDVRGLLFPQGELSTAQASYRDNVASRSMNAIAIAAITEFAKQCDRPLRLLEVGVAGTASELVPALAAYGTEYWFTDLSTFFLTEARKHFADYDGMHYGLFDMNLPAASQGMQANSMDVILCANVLHNARHTGDVLAGLAQLLTPGSILVFIEPVRRHNYSLLVSMEFFPELTGLTDLRAETDQTFFTREQWLDLLQQAGATLLDCSPAEHSALATSGQGVFIAQFKTDRAAVCDTRLRAYLKTRLLAYMIPTQLHVWDALPRNASGKIDRLALAKMLVSHASIEASQAQGDALYDALEHDIAAIWSEVLDTEIVTRDADFYACGGDSLLLSRMIGRLRERVAAASVLTWGSLLRHLLQEPTLKALSARLRQMEKTQTVVSPEQVPLATLWETASASPPPCVLLHAGSGDMQPYRCLLPVLDKSVYSRGIGIELPSPTAFMSLPPSQALVRLAGQYVDALCELGERFTLIGYCFGGLLAAEMALQLSERGVGVQQLVVISAWQPPRVDDARLVEYVFARSHGGCMEALRLPSESTLVEVVHHVLRETPSHIPAGVFDRLPEAYQPVGDALSQWAMKPLSERLRALQTSGDEQGAYLAPEGEVQAFAERHALFHHCMAAVGEHQPAPWTGKTVLIRNSASDPLLPGTPQDVTEYWQRLSLGDLTVVDTPARQSKALQTLAQRVNAQAQVVDLYQQEELDAFCKGCALVVNCAGPSYLVLDRVARSAALAGAHYIDVSGDAPVWHLLQQTPTSARGWTAVLSAGMLPGLANLMPDWLGVQPDDAITVYSGGRESVRGAAAGDLVLSVNNQYGTMAASSYWYGEASAFWVKGEPHLRRLPTELHHDLAHFPGEVTLLPFLSSDAERLALRHQLRELRWYNVFSGSFLRETLTGLRGWVNSAERLAQAVAQVEQSTHRFRSGKDERSLGNIGRQPAPTPEVPFWYTVSARTIPAQHQSAIKQTGQRRNQRHLAAAPTPCHWERPHVD</sequence>
<evidence type="ECO:0000256" key="4">
    <source>
        <dbReference type="ARBA" id="ARBA00022598"/>
    </source>
</evidence>
<dbReference type="Pfam" id="PF00668">
    <property type="entry name" value="Condensation"/>
    <property type="match status" value="1"/>
</dbReference>
<dbReference type="InterPro" id="IPR023213">
    <property type="entry name" value="CAT-like_dom_sf"/>
</dbReference>
<keyword evidence="3" id="KW-0597">Phosphoprotein</keyword>
<dbReference type="PROSITE" id="PS00455">
    <property type="entry name" value="AMP_BINDING"/>
    <property type="match status" value="1"/>
</dbReference>
<dbReference type="Gene3D" id="3.40.50.1820">
    <property type="entry name" value="alpha/beta hydrolase"/>
    <property type="match status" value="1"/>
</dbReference>
<dbReference type="InterPro" id="IPR001242">
    <property type="entry name" value="Condensation_dom"/>
</dbReference>
<dbReference type="InterPro" id="IPR045851">
    <property type="entry name" value="AMP-bd_C_sf"/>
</dbReference>
<dbReference type="Gene3D" id="3.30.300.30">
    <property type="match status" value="2"/>
</dbReference>
<dbReference type="Gene3D" id="3.40.50.12780">
    <property type="entry name" value="N-terminal domain of ligase-like"/>
    <property type="match status" value="1"/>
</dbReference>
<dbReference type="Gene3D" id="3.30.559.10">
    <property type="entry name" value="Chloramphenicol acetyltransferase-like domain"/>
    <property type="match status" value="1"/>
</dbReference>
<dbReference type="InParanoid" id="T1HZL8"/>
<dbReference type="VEuPathDB" id="VectorBase:RPRC009488"/>
<dbReference type="GO" id="GO:0043041">
    <property type="term" value="P:amino acid activation for nonribosomal peptide biosynthetic process"/>
    <property type="evidence" value="ECO:0007669"/>
    <property type="project" value="TreeGrafter"/>
</dbReference>
<dbReference type="EMBL" id="ACPB03012589">
    <property type="status" value="NOT_ANNOTATED_CDS"/>
    <property type="molecule type" value="Genomic_DNA"/>
</dbReference>
<dbReference type="EC" id="3.1.2.14" evidence="1"/>
<dbReference type="InterPro" id="IPR036291">
    <property type="entry name" value="NAD(P)-bd_dom_sf"/>
</dbReference>
<evidence type="ECO:0000313" key="5">
    <source>
        <dbReference type="EnsemblMetazoa" id="RPRC009488-PA"/>
    </source>
</evidence>
<dbReference type="PANTHER" id="PTHR45527:SF10">
    <property type="entry name" value="PYOCHELIN SYNTHASE PCHF"/>
    <property type="match status" value="1"/>
</dbReference>
<protein>
    <recommendedName>
        <fullName evidence="1">oleoyl-[acyl-carrier-protein] hydrolase</fullName>
        <ecNumber evidence="1">3.1.2.14</ecNumber>
    </recommendedName>
</protein>
<reference evidence="5" key="1">
    <citation type="submission" date="2015-05" db="UniProtKB">
        <authorList>
            <consortium name="EnsemblMetazoa"/>
        </authorList>
    </citation>
    <scope>IDENTIFICATION</scope>
</reference>
<dbReference type="GO" id="GO:0009403">
    <property type="term" value="P:toxin biosynthetic process"/>
    <property type="evidence" value="ECO:0007669"/>
    <property type="project" value="UniProtKB-ARBA"/>
</dbReference>
<dbReference type="InterPro" id="IPR000873">
    <property type="entry name" value="AMP-dep_synth/lig_dom"/>
</dbReference>
<dbReference type="Proteomes" id="UP000015103">
    <property type="component" value="Unassembled WGS sequence"/>
</dbReference>
<dbReference type="SUPFAM" id="SSF47336">
    <property type="entry name" value="ACP-like"/>
    <property type="match status" value="1"/>
</dbReference>
<dbReference type="InterPro" id="IPR013217">
    <property type="entry name" value="Methyltransf_12"/>
</dbReference>
<dbReference type="InterPro" id="IPR001031">
    <property type="entry name" value="Thioesterase"/>
</dbReference>
<dbReference type="InterPro" id="IPR009081">
    <property type="entry name" value="PP-bd_ACP"/>
</dbReference>
<dbReference type="InterPro" id="IPR020845">
    <property type="entry name" value="AMP-binding_CS"/>
</dbReference>
<dbReference type="Pfam" id="PF00550">
    <property type="entry name" value="PP-binding"/>
    <property type="match status" value="1"/>
</dbReference>
<dbReference type="HOGENOM" id="CLU_000022_2_15_1"/>
<evidence type="ECO:0000256" key="1">
    <source>
        <dbReference type="ARBA" id="ARBA00012480"/>
    </source>
</evidence>
<dbReference type="Pfam" id="PF08242">
    <property type="entry name" value="Methyltransf_12"/>
    <property type="match status" value="1"/>
</dbReference>
<dbReference type="GO" id="GO:0031177">
    <property type="term" value="F:phosphopantetheine binding"/>
    <property type="evidence" value="ECO:0007669"/>
    <property type="project" value="TreeGrafter"/>
</dbReference>
<dbReference type="eggNOG" id="KOG1178">
    <property type="taxonomic scope" value="Eukaryota"/>
</dbReference>
<accession>T1HZL8</accession>
<dbReference type="Gene3D" id="1.10.1200.10">
    <property type="entry name" value="ACP-like"/>
    <property type="match status" value="1"/>
</dbReference>
<dbReference type="STRING" id="13249.T1HZL8"/>
<evidence type="ECO:0000256" key="2">
    <source>
        <dbReference type="ARBA" id="ARBA00022450"/>
    </source>
</evidence>
<dbReference type="InterPro" id="IPR042099">
    <property type="entry name" value="ANL_N_sf"/>
</dbReference>
<dbReference type="EnsemblMetazoa" id="RPRC009488-RA">
    <property type="protein sequence ID" value="RPRC009488-PA"/>
    <property type="gene ID" value="RPRC009488"/>
</dbReference>
<organism evidence="5 6">
    <name type="scientific">Rhodnius prolixus</name>
    <name type="common">Triatomid bug</name>
    <dbReference type="NCBI Taxonomy" id="13249"/>
    <lineage>
        <taxon>Eukaryota</taxon>
        <taxon>Metazoa</taxon>
        <taxon>Ecdysozoa</taxon>
        <taxon>Arthropoda</taxon>
        <taxon>Hexapoda</taxon>
        <taxon>Insecta</taxon>
        <taxon>Pterygota</taxon>
        <taxon>Neoptera</taxon>
        <taxon>Paraneoptera</taxon>
        <taxon>Hemiptera</taxon>
        <taxon>Heteroptera</taxon>
        <taxon>Panheteroptera</taxon>
        <taxon>Cimicomorpha</taxon>
        <taxon>Reduviidae</taxon>
        <taxon>Triatominae</taxon>
        <taxon>Rhodnius</taxon>
    </lineage>
</organism>
<dbReference type="Gene3D" id="3.30.559.30">
    <property type="entry name" value="Nonribosomal peptide synthetase, condensation domain"/>
    <property type="match status" value="1"/>
</dbReference>
<dbReference type="SUPFAM" id="SSF53335">
    <property type="entry name" value="S-adenosyl-L-methionine-dependent methyltransferases"/>
    <property type="match status" value="1"/>
</dbReference>
<dbReference type="GO" id="GO:0016874">
    <property type="term" value="F:ligase activity"/>
    <property type="evidence" value="ECO:0007669"/>
    <property type="project" value="UniProtKB-KW"/>
</dbReference>
<dbReference type="Pfam" id="PF03435">
    <property type="entry name" value="Sacchrp_dh_NADP"/>
    <property type="match status" value="1"/>
</dbReference>
<dbReference type="SUPFAM" id="SSF56801">
    <property type="entry name" value="Acetyl-CoA synthetase-like"/>
    <property type="match status" value="1"/>
</dbReference>
<dbReference type="Pfam" id="PF00975">
    <property type="entry name" value="Thioesterase"/>
    <property type="match status" value="1"/>
</dbReference>
<dbReference type="SUPFAM" id="SSF51735">
    <property type="entry name" value="NAD(P)-binding Rossmann-fold domains"/>
    <property type="match status" value="1"/>
</dbReference>
<dbReference type="EMBL" id="ACPB03012590">
    <property type="status" value="NOT_ANNOTATED_CDS"/>
    <property type="molecule type" value="Genomic_DNA"/>
</dbReference>
<dbReference type="InterPro" id="IPR010071">
    <property type="entry name" value="AA_adenyl_dom"/>
</dbReference>
<dbReference type="SUPFAM" id="SSF53474">
    <property type="entry name" value="alpha/beta-Hydrolases"/>
    <property type="match status" value="1"/>
</dbReference>
<dbReference type="PROSITE" id="PS50075">
    <property type="entry name" value="CARRIER"/>
    <property type="match status" value="1"/>
</dbReference>
<dbReference type="InterPro" id="IPR005097">
    <property type="entry name" value="Sacchrp_dh_NADP-bd"/>
</dbReference>
<dbReference type="GO" id="GO:0016297">
    <property type="term" value="F:fatty acyl-[ACP] hydrolase activity"/>
    <property type="evidence" value="ECO:0007669"/>
    <property type="project" value="UniProtKB-EC"/>
</dbReference>
<dbReference type="Gene3D" id="3.40.50.720">
    <property type="entry name" value="NAD(P)-binding Rossmann-like Domain"/>
    <property type="match status" value="1"/>
</dbReference>
<proteinExistence type="predicted"/>
<dbReference type="NCBIfam" id="TIGR01733">
    <property type="entry name" value="AA-adenyl-dom"/>
    <property type="match status" value="1"/>
</dbReference>
<keyword evidence="2" id="KW-0596">Phosphopantetheine</keyword>
<dbReference type="Gene3D" id="3.40.50.150">
    <property type="entry name" value="Vaccinia Virus protein VP39"/>
    <property type="match status" value="1"/>
</dbReference>
<keyword evidence="4" id="KW-0436">Ligase</keyword>